<evidence type="ECO:0000256" key="5">
    <source>
        <dbReference type="ARBA" id="ARBA00023002"/>
    </source>
</evidence>
<organism evidence="8 9">
    <name type="scientific">Pleurostoma richardsiae</name>
    <dbReference type="NCBI Taxonomy" id="41990"/>
    <lineage>
        <taxon>Eukaryota</taxon>
        <taxon>Fungi</taxon>
        <taxon>Dikarya</taxon>
        <taxon>Ascomycota</taxon>
        <taxon>Pezizomycotina</taxon>
        <taxon>Sordariomycetes</taxon>
        <taxon>Sordariomycetidae</taxon>
        <taxon>Calosphaeriales</taxon>
        <taxon>Pleurostomataceae</taxon>
        <taxon>Pleurostoma</taxon>
    </lineage>
</organism>
<accession>A0AA38S5L1</accession>
<keyword evidence="4 6" id="KW-0274">FAD</keyword>
<feature type="binding site" evidence="6">
    <location>
        <position position="191"/>
    </location>
    <ligand>
        <name>FAD</name>
        <dbReference type="ChEBI" id="CHEBI:57692"/>
    </ligand>
</feature>
<comment type="similarity">
    <text evidence="2">Belongs to the DAMOX/DASOX family.</text>
</comment>
<evidence type="ECO:0000256" key="6">
    <source>
        <dbReference type="PIRSR" id="PIRSR000189-1"/>
    </source>
</evidence>
<comment type="caution">
    <text evidence="8">The sequence shown here is derived from an EMBL/GenBank/DDBJ whole genome shotgun (WGS) entry which is preliminary data.</text>
</comment>
<reference evidence="8" key="1">
    <citation type="submission" date="2022-07" db="EMBL/GenBank/DDBJ databases">
        <title>Fungi with potential for degradation of polypropylene.</title>
        <authorList>
            <person name="Gostincar C."/>
        </authorList>
    </citation>
    <scope>NUCLEOTIDE SEQUENCE</scope>
    <source>
        <strain evidence="8">EXF-13308</strain>
    </source>
</reference>
<dbReference type="InterPro" id="IPR006076">
    <property type="entry name" value="FAD-dep_OxRdtase"/>
</dbReference>
<evidence type="ECO:0000256" key="2">
    <source>
        <dbReference type="ARBA" id="ARBA00006730"/>
    </source>
</evidence>
<dbReference type="InterPro" id="IPR023209">
    <property type="entry name" value="DAO"/>
</dbReference>
<dbReference type="PANTHER" id="PTHR11530:SF16">
    <property type="entry name" value="D-AMINO ACID OXIDASE (AFU_ORTHOLOGUE AFUA_5G11290)"/>
    <property type="match status" value="1"/>
</dbReference>
<name>A0AA38S5L1_9PEZI</name>
<dbReference type="AlphaFoldDB" id="A0AA38S5L1"/>
<comment type="cofactor">
    <cofactor evidence="1 6">
        <name>FAD</name>
        <dbReference type="ChEBI" id="CHEBI:57692"/>
    </cofactor>
</comment>
<dbReference type="PIRSF" id="PIRSF000189">
    <property type="entry name" value="D-aa_oxidase"/>
    <property type="match status" value="1"/>
</dbReference>
<feature type="binding site" evidence="6">
    <location>
        <position position="295"/>
    </location>
    <ligand>
        <name>D-dopa</name>
        <dbReference type="ChEBI" id="CHEBI:149689"/>
    </ligand>
</feature>
<dbReference type="GO" id="GO:0005737">
    <property type="term" value="C:cytoplasm"/>
    <property type="evidence" value="ECO:0007669"/>
    <property type="project" value="TreeGrafter"/>
</dbReference>
<feature type="binding site" evidence="6">
    <location>
        <position position="166"/>
    </location>
    <ligand>
        <name>FAD</name>
        <dbReference type="ChEBI" id="CHEBI:57692"/>
    </ligand>
</feature>
<feature type="binding site" evidence="6">
    <location>
        <begin position="47"/>
        <end position="48"/>
    </location>
    <ligand>
        <name>FAD</name>
        <dbReference type="ChEBI" id="CHEBI:57692"/>
    </ligand>
</feature>
<sequence length="360" mass="39354">MDREAQIVVLGAGVVGLTTALQLARSGYKNVAVVSKYFAGDSHPEYTSRWAAVNFHPVSKEGSEAAQWDKESWPELYKLAKDVPAAGVKLSNNTSYFRNKDRPRDQYNDWWSNLVLDHRILRDDEIPPFADWGIAFCSIALDPPIYLHYLQSTCLALGVKFHRASVDHIRDAFSLDVSSAFPHPELVVNCTGVWSAKLGGVTDSKIMPVRGQIVLVENDSHGEWALSGDDDMAPRIGECCYIVPRPSGGGTALGGCRHIGWSTEPDMALAERIMKRAIKVCPKLVPPGAGIEALRVVRHQVGLRPLRMGGPRIEMETLPDGGEKVVHCYGAGGFGFQSSYGMANKAVRLVGESLATKARL</sequence>
<evidence type="ECO:0000259" key="7">
    <source>
        <dbReference type="Pfam" id="PF01266"/>
    </source>
</evidence>
<keyword evidence="9" id="KW-1185">Reference proteome</keyword>
<dbReference type="GO" id="GO:0019478">
    <property type="term" value="P:D-amino acid catabolic process"/>
    <property type="evidence" value="ECO:0007669"/>
    <property type="project" value="TreeGrafter"/>
</dbReference>
<dbReference type="Gene3D" id="3.40.50.720">
    <property type="entry name" value="NAD(P)-binding Rossmann-like Domain"/>
    <property type="match status" value="1"/>
</dbReference>
<proteinExistence type="inferred from homology"/>
<dbReference type="GO" id="GO:0003884">
    <property type="term" value="F:D-amino-acid oxidase activity"/>
    <property type="evidence" value="ECO:0007669"/>
    <property type="project" value="InterPro"/>
</dbReference>
<keyword evidence="5" id="KW-0560">Oxidoreductase</keyword>
<dbReference type="SUPFAM" id="SSF51971">
    <property type="entry name" value="Nucleotide-binding domain"/>
    <property type="match status" value="1"/>
</dbReference>
<evidence type="ECO:0000256" key="3">
    <source>
        <dbReference type="ARBA" id="ARBA00022630"/>
    </source>
</evidence>
<gene>
    <name evidence="8" type="ORF">NKR23_g1244</name>
</gene>
<dbReference type="SUPFAM" id="SSF54373">
    <property type="entry name" value="FAD-linked reductases, C-terminal domain"/>
    <property type="match status" value="1"/>
</dbReference>
<feature type="domain" description="FAD dependent oxidoreductase" evidence="7">
    <location>
        <begin position="7"/>
        <end position="345"/>
    </location>
</feature>
<dbReference type="GO" id="GO:0071949">
    <property type="term" value="F:FAD binding"/>
    <property type="evidence" value="ECO:0007669"/>
    <property type="project" value="InterPro"/>
</dbReference>
<feature type="binding site" evidence="6">
    <location>
        <position position="333"/>
    </location>
    <ligand>
        <name>D-dopa</name>
        <dbReference type="ChEBI" id="CHEBI:149689"/>
    </ligand>
</feature>
<dbReference type="Proteomes" id="UP001174694">
    <property type="component" value="Unassembled WGS sequence"/>
</dbReference>
<protein>
    <submittedName>
        <fullName evidence="8">D-amino-acid oxidase</fullName>
    </submittedName>
</protein>
<evidence type="ECO:0000313" key="9">
    <source>
        <dbReference type="Proteomes" id="UP001174694"/>
    </source>
</evidence>
<dbReference type="PANTHER" id="PTHR11530">
    <property type="entry name" value="D-AMINO ACID OXIDASE"/>
    <property type="match status" value="1"/>
</dbReference>
<evidence type="ECO:0000313" key="8">
    <source>
        <dbReference type="EMBL" id="KAJ9156675.1"/>
    </source>
</evidence>
<dbReference type="EMBL" id="JANBVO010000002">
    <property type="protein sequence ID" value="KAJ9156675.1"/>
    <property type="molecule type" value="Genomic_DNA"/>
</dbReference>
<feature type="binding site" evidence="6">
    <location>
        <position position="241"/>
    </location>
    <ligand>
        <name>D-dopa</name>
        <dbReference type="ChEBI" id="CHEBI:149689"/>
    </ligand>
</feature>
<keyword evidence="3" id="KW-0285">Flavoprotein</keyword>
<evidence type="ECO:0000256" key="4">
    <source>
        <dbReference type="ARBA" id="ARBA00022827"/>
    </source>
</evidence>
<dbReference type="Pfam" id="PF01266">
    <property type="entry name" value="DAO"/>
    <property type="match status" value="1"/>
</dbReference>
<dbReference type="Gene3D" id="3.30.9.10">
    <property type="entry name" value="D-Amino Acid Oxidase, subunit A, domain 2"/>
    <property type="match status" value="1"/>
</dbReference>
<evidence type="ECO:0000256" key="1">
    <source>
        <dbReference type="ARBA" id="ARBA00001974"/>
    </source>
</evidence>